<dbReference type="Proteomes" id="UP000324705">
    <property type="component" value="Chromosome 1B"/>
</dbReference>
<accession>A0A9R0R1M7</accession>
<feature type="domain" description="F-box" evidence="2">
    <location>
        <begin position="29"/>
        <end position="67"/>
    </location>
</feature>
<dbReference type="OMA" id="PLECTAI"/>
<dbReference type="SUPFAM" id="SSF50965">
    <property type="entry name" value="Galactose oxidase, central domain"/>
    <property type="match status" value="1"/>
</dbReference>
<dbReference type="PANTHER" id="PTHR33207">
    <property type="entry name" value="F-BOX DOMAIN CONTAINING PROTEIN-RELATED"/>
    <property type="match status" value="1"/>
</dbReference>
<gene>
    <name evidence="3" type="ORF">TRITD_1Bv1G189590</name>
</gene>
<evidence type="ECO:0000259" key="2">
    <source>
        <dbReference type="Pfam" id="PF12937"/>
    </source>
</evidence>
<dbReference type="SUPFAM" id="SSF81383">
    <property type="entry name" value="F-box domain"/>
    <property type="match status" value="1"/>
</dbReference>
<feature type="region of interest" description="Disordered" evidence="1">
    <location>
        <begin position="1"/>
        <end position="24"/>
    </location>
</feature>
<dbReference type="EMBL" id="LT934112">
    <property type="protein sequence ID" value="VAH21412.1"/>
    <property type="molecule type" value="Genomic_DNA"/>
</dbReference>
<evidence type="ECO:0000313" key="4">
    <source>
        <dbReference type="Proteomes" id="UP000324705"/>
    </source>
</evidence>
<protein>
    <recommendedName>
        <fullName evidence="2">F-box domain-containing protein</fullName>
    </recommendedName>
</protein>
<proteinExistence type="predicted"/>
<organism evidence="3 4">
    <name type="scientific">Triticum turgidum subsp. durum</name>
    <name type="common">Durum wheat</name>
    <name type="synonym">Triticum durum</name>
    <dbReference type="NCBI Taxonomy" id="4567"/>
    <lineage>
        <taxon>Eukaryota</taxon>
        <taxon>Viridiplantae</taxon>
        <taxon>Streptophyta</taxon>
        <taxon>Embryophyta</taxon>
        <taxon>Tracheophyta</taxon>
        <taxon>Spermatophyta</taxon>
        <taxon>Magnoliopsida</taxon>
        <taxon>Liliopsida</taxon>
        <taxon>Poales</taxon>
        <taxon>Poaceae</taxon>
        <taxon>BOP clade</taxon>
        <taxon>Pooideae</taxon>
        <taxon>Triticodae</taxon>
        <taxon>Triticeae</taxon>
        <taxon>Triticinae</taxon>
        <taxon>Triticum</taxon>
    </lineage>
</organism>
<evidence type="ECO:0000256" key="1">
    <source>
        <dbReference type="SAM" id="MobiDB-lite"/>
    </source>
</evidence>
<reference evidence="3 4" key="1">
    <citation type="submission" date="2017-09" db="EMBL/GenBank/DDBJ databases">
        <authorList>
            <consortium name="International Durum Wheat Genome Sequencing Consortium (IDWGSC)"/>
            <person name="Milanesi L."/>
        </authorList>
    </citation>
    <scope>NUCLEOTIDE SEQUENCE [LARGE SCALE GENOMIC DNA]</scope>
    <source>
        <strain evidence="4">cv. Svevo</strain>
    </source>
</reference>
<sequence>MEPSQRSEGASIKKPRTPPAPPGAYTGAELLGEILRRLPDMASLASAALVCKRWGRIASDPAVFRRFSSLRRPPLVGVILTDLGRERFPLHNPALRFIAAHSRHPEQDLAAAFGDFYFQRHPEIKAADEWRLRGCDGGLLLLSCGRYASKLAVYDPLECTAIFFQPPERWHTGRYAIFADEADASFQVIGIDLWVEETFAVFSSRTGKWVVLDSSFPYWGFAWPRSDGMAAGRFAYWRSNTKKNWHEDEEKIYVLDTKTMVWSIITAPFPVGESYCVADMAEHGGLCIVSSREQSVLLWVRDINGGWVVKKEVSLLNQFGYLKRIRRDEWMKRLHILAMKAGYVYMEFWSIRKSESYILVLNLNTVKLQQFFRNITAKRYRGAAFPFFLRLSPLLATYDDKEVQDA</sequence>
<dbReference type="InterPro" id="IPR011043">
    <property type="entry name" value="Gal_Oxase/kelch_b-propeller"/>
</dbReference>
<dbReference type="InterPro" id="IPR001810">
    <property type="entry name" value="F-box_dom"/>
</dbReference>
<evidence type="ECO:0000313" key="3">
    <source>
        <dbReference type="EMBL" id="VAH21412.1"/>
    </source>
</evidence>
<keyword evidence="4" id="KW-1185">Reference proteome</keyword>
<name>A0A9R0R1M7_TRITD</name>
<dbReference type="AlphaFoldDB" id="A0A9R0R1M7"/>
<dbReference type="InterPro" id="IPR036047">
    <property type="entry name" value="F-box-like_dom_sf"/>
</dbReference>
<dbReference type="Gramene" id="TRITD1Bv1G189590.1">
    <property type="protein sequence ID" value="TRITD1Bv1G189590.1"/>
    <property type="gene ID" value="TRITD1Bv1G189590"/>
</dbReference>
<dbReference type="Gene3D" id="1.20.1280.50">
    <property type="match status" value="1"/>
</dbReference>
<dbReference type="Pfam" id="PF12937">
    <property type="entry name" value="F-box-like"/>
    <property type="match status" value="1"/>
</dbReference>